<evidence type="ECO:0000256" key="4">
    <source>
        <dbReference type="SAM" id="MobiDB-lite"/>
    </source>
</evidence>
<evidence type="ECO:0000313" key="5">
    <source>
        <dbReference type="EMBL" id="GAV06529.1"/>
    </source>
</evidence>
<feature type="compositionally biased region" description="Basic and acidic residues" evidence="4">
    <location>
        <begin position="9"/>
        <end position="18"/>
    </location>
</feature>
<feature type="compositionally biased region" description="Basic and acidic residues" evidence="4">
    <location>
        <begin position="28"/>
        <end position="41"/>
    </location>
</feature>
<name>A0A1D1W679_RAMVA</name>
<evidence type="ECO:0000256" key="2">
    <source>
        <dbReference type="ARBA" id="ARBA00023016"/>
    </source>
</evidence>
<comment type="function">
    <text evidence="3">Secreted heat soluble protein acting as a molecular shield in water-deficient condition. Tardigrade-specific intrinsically disordered proteins (TDPs) are essential for desiccation tolerance by forming non-crystalline amorphous solids upon desiccation, and this vitrified state mirrors their protective capabilities.</text>
</comment>
<dbReference type="EMBL" id="BDGG01000013">
    <property type="protein sequence ID" value="GAV06529.1"/>
    <property type="molecule type" value="Genomic_DNA"/>
</dbReference>
<dbReference type="Proteomes" id="UP000186922">
    <property type="component" value="Unassembled WGS sequence"/>
</dbReference>
<keyword evidence="2" id="KW-0346">Stress response</keyword>
<evidence type="ECO:0000256" key="1">
    <source>
        <dbReference type="ARBA" id="ARBA00006119"/>
    </source>
</evidence>
<feature type="region of interest" description="Disordered" evidence="4">
    <location>
        <begin position="1"/>
        <end position="46"/>
    </location>
</feature>
<accession>A0A1D1W679</accession>
<evidence type="ECO:0000256" key="3">
    <source>
        <dbReference type="ARBA" id="ARBA00045493"/>
    </source>
</evidence>
<reference evidence="5 6" key="1">
    <citation type="journal article" date="2016" name="Nat. Commun.">
        <title>Extremotolerant tardigrade genome and improved radiotolerance of human cultured cells by tardigrade-unique protein.</title>
        <authorList>
            <person name="Hashimoto T."/>
            <person name="Horikawa D.D."/>
            <person name="Saito Y."/>
            <person name="Kuwahara H."/>
            <person name="Kozuka-Hata H."/>
            <person name="Shin-I T."/>
            <person name="Minakuchi Y."/>
            <person name="Ohishi K."/>
            <person name="Motoyama A."/>
            <person name="Aizu T."/>
            <person name="Enomoto A."/>
            <person name="Kondo K."/>
            <person name="Tanaka S."/>
            <person name="Hara Y."/>
            <person name="Koshikawa S."/>
            <person name="Sagara H."/>
            <person name="Miura T."/>
            <person name="Yokobori S."/>
            <person name="Miyagawa K."/>
            <person name="Suzuki Y."/>
            <person name="Kubo T."/>
            <person name="Oyama M."/>
            <person name="Kohara Y."/>
            <person name="Fujiyama A."/>
            <person name="Arakawa K."/>
            <person name="Katayama T."/>
            <person name="Toyoda A."/>
            <person name="Kunieda T."/>
        </authorList>
    </citation>
    <scope>NUCLEOTIDE SEQUENCE [LARGE SCALE GENOMIC DNA]</scope>
    <source>
        <strain evidence="5 6">YOKOZUNA-1</strain>
    </source>
</reference>
<evidence type="ECO:0000313" key="6">
    <source>
        <dbReference type="Proteomes" id="UP000186922"/>
    </source>
</evidence>
<dbReference type="Gene3D" id="2.40.128.20">
    <property type="match status" value="1"/>
</dbReference>
<keyword evidence="6" id="KW-1185">Reference proteome</keyword>
<organism evidence="5 6">
    <name type="scientific">Ramazzottius varieornatus</name>
    <name type="common">Water bear</name>
    <name type="synonym">Tardigrade</name>
    <dbReference type="NCBI Taxonomy" id="947166"/>
    <lineage>
        <taxon>Eukaryota</taxon>
        <taxon>Metazoa</taxon>
        <taxon>Ecdysozoa</taxon>
        <taxon>Tardigrada</taxon>
        <taxon>Eutardigrada</taxon>
        <taxon>Parachela</taxon>
        <taxon>Hypsibioidea</taxon>
        <taxon>Ramazzottiidae</taxon>
        <taxon>Ramazzottius</taxon>
    </lineage>
</organism>
<gene>
    <name evidence="5" type="primary">RvY_16498-1</name>
    <name evidence="5" type="synonym">RvY_16498.1</name>
    <name evidence="5" type="ORF">RvY_16498</name>
</gene>
<comment type="similarity">
    <text evidence="1">Belongs to the Secretory-abundant heat soluble protein (SAHS) family.</text>
</comment>
<proteinExistence type="inferred from homology"/>
<dbReference type="InterPro" id="IPR012674">
    <property type="entry name" value="Calycin"/>
</dbReference>
<protein>
    <submittedName>
        <fullName evidence="5">Uncharacterized protein</fullName>
    </submittedName>
</protein>
<dbReference type="AlphaFoldDB" id="A0A1D1W679"/>
<comment type="caution">
    <text evidence="5">The sequence shown here is derived from an EMBL/GenBank/DDBJ whole genome shotgun (WGS) entry which is preliminary data.</text>
</comment>
<sequence>MAKWLGTFQDDRSDDRPVPTDATEGEEGDKKPAAPEPKEQTDDSLLPTITFSKQGADYVQTTTLPSSGQKTEVKFQLNKKTSSKNKAGTTISTTYKWDEETRTLSTEFETSEGKKFEMNFIFDEDYNKLVKHRKTAQVEAKQKMHRIK</sequence>